<feature type="coiled-coil region" evidence="10">
    <location>
        <begin position="262"/>
        <end position="292"/>
    </location>
</feature>
<dbReference type="InterPro" id="IPR057476">
    <property type="entry name" value="Cux_N"/>
</dbReference>
<comment type="similarity">
    <text evidence="2">Belongs to the CASP family.</text>
</comment>
<feature type="compositionally biased region" description="Low complexity" evidence="11">
    <location>
        <begin position="1"/>
        <end position="19"/>
    </location>
</feature>
<comment type="caution">
    <text evidence="14">The sequence shown here is derived from an EMBL/GenBank/DDBJ whole genome shotgun (WGS) entry which is preliminary data.</text>
</comment>
<feature type="region of interest" description="Disordered" evidence="11">
    <location>
        <begin position="489"/>
        <end position="532"/>
    </location>
</feature>
<feature type="coiled-coil region" evidence="10">
    <location>
        <begin position="421"/>
        <end position="476"/>
    </location>
</feature>
<keyword evidence="6" id="KW-1133">Transmembrane helix</keyword>
<dbReference type="AlphaFoldDB" id="A0A1V8SFK1"/>
<feature type="coiled-coil region" evidence="10">
    <location>
        <begin position="560"/>
        <end position="587"/>
    </location>
</feature>
<evidence type="ECO:0000256" key="9">
    <source>
        <dbReference type="ARBA" id="ARBA00023136"/>
    </source>
</evidence>
<dbReference type="OrthoDB" id="10257567at2759"/>
<dbReference type="Proteomes" id="UP000192596">
    <property type="component" value="Unassembled WGS sequence"/>
</dbReference>
<reference evidence="15" key="1">
    <citation type="submission" date="2017-03" db="EMBL/GenBank/DDBJ databases">
        <title>Genomes of endolithic fungi from Antarctica.</title>
        <authorList>
            <person name="Coleine C."/>
            <person name="Masonjones S."/>
            <person name="Stajich J.E."/>
        </authorList>
    </citation>
    <scope>NUCLEOTIDE SEQUENCE [LARGE SCALE GENOMIC DNA]</scope>
    <source>
        <strain evidence="15">CCFEE 5527</strain>
    </source>
</reference>
<gene>
    <name evidence="14" type="ORF">B0A48_16485</name>
</gene>
<feature type="domain" description="Cux N-terminal" evidence="13">
    <location>
        <begin position="32"/>
        <end position="142"/>
    </location>
</feature>
<evidence type="ECO:0000313" key="14">
    <source>
        <dbReference type="EMBL" id="OQN97621.1"/>
    </source>
</evidence>
<dbReference type="EMBL" id="NAJO01000052">
    <property type="protein sequence ID" value="OQN97621.1"/>
    <property type="molecule type" value="Genomic_DNA"/>
</dbReference>
<evidence type="ECO:0000256" key="5">
    <source>
        <dbReference type="ARBA" id="ARBA00022692"/>
    </source>
</evidence>
<dbReference type="Pfam" id="PF25398">
    <property type="entry name" value="CUX1_N"/>
    <property type="match status" value="1"/>
</dbReference>
<dbReference type="InterPro" id="IPR012955">
    <property type="entry name" value="CASP_C"/>
</dbReference>
<organism evidence="14 15">
    <name type="scientific">Cryoendolithus antarcticus</name>
    <dbReference type="NCBI Taxonomy" id="1507870"/>
    <lineage>
        <taxon>Eukaryota</taxon>
        <taxon>Fungi</taxon>
        <taxon>Dikarya</taxon>
        <taxon>Ascomycota</taxon>
        <taxon>Pezizomycotina</taxon>
        <taxon>Dothideomycetes</taxon>
        <taxon>Dothideomycetidae</taxon>
        <taxon>Cladosporiales</taxon>
        <taxon>Cladosporiaceae</taxon>
        <taxon>Cryoendolithus</taxon>
    </lineage>
</organism>
<dbReference type="GO" id="GO:0006891">
    <property type="term" value="P:intra-Golgi vesicle-mediated transport"/>
    <property type="evidence" value="ECO:0007669"/>
    <property type="project" value="InterPro"/>
</dbReference>
<proteinExistence type="inferred from homology"/>
<feature type="region of interest" description="Disordered" evidence="11">
    <location>
        <begin position="1"/>
        <end position="34"/>
    </location>
</feature>
<evidence type="ECO:0000256" key="2">
    <source>
        <dbReference type="ARBA" id="ARBA00006415"/>
    </source>
</evidence>
<evidence type="ECO:0000256" key="1">
    <source>
        <dbReference type="ARBA" id="ARBA00004409"/>
    </source>
</evidence>
<evidence type="ECO:0000259" key="13">
    <source>
        <dbReference type="Pfam" id="PF25398"/>
    </source>
</evidence>
<keyword evidence="4" id="KW-0813">Transport</keyword>
<feature type="region of interest" description="Disordered" evidence="11">
    <location>
        <begin position="388"/>
        <end position="407"/>
    </location>
</feature>
<evidence type="ECO:0000313" key="15">
    <source>
        <dbReference type="Proteomes" id="UP000192596"/>
    </source>
</evidence>
<evidence type="ECO:0000256" key="10">
    <source>
        <dbReference type="SAM" id="Coils"/>
    </source>
</evidence>
<evidence type="ECO:0000256" key="3">
    <source>
        <dbReference type="ARBA" id="ARBA00018691"/>
    </source>
</evidence>
<accession>A0A1V8SFK1</accession>
<evidence type="ECO:0000256" key="11">
    <source>
        <dbReference type="SAM" id="MobiDB-lite"/>
    </source>
</evidence>
<keyword evidence="5" id="KW-0812">Transmembrane</keyword>
<keyword evidence="9" id="KW-0472">Membrane</keyword>
<evidence type="ECO:0000256" key="8">
    <source>
        <dbReference type="ARBA" id="ARBA00023054"/>
    </source>
</evidence>
<protein>
    <recommendedName>
        <fullName evidence="3">Protein CASP</fullName>
    </recommendedName>
</protein>
<dbReference type="Pfam" id="PF08172">
    <property type="entry name" value="CASP_C"/>
    <property type="match status" value="1"/>
</dbReference>
<evidence type="ECO:0000256" key="7">
    <source>
        <dbReference type="ARBA" id="ARBA00023034"/>
    </source>
</evidence>
<feature type="compositionally biased region" description="Acidic residues" evidence="11">
    <location>
        <begin position="389"/>
        <end position="398"/>
    </location>
</feature>
<dbReference type="InParanoid" id="A0A1V8SFK1"/>
<dbReference type="PANTHER" id="PTHR14043">
    <property type="entry name" value="CCAAT DISPLACEMENT PROTEIN-RELATED"/>
    <property type="match status" value="1"/>
</dbReference>
<dbReference type="STRING" id="1507870.A0A1V8SFK1"/>
<comment type="subcellular location">
    <subcellularLocation>
        <location evidence="1">Golgi apparatus membrane</location>
        <topology evidence="1">Single-pass type IV membrane protein</topology>
    </subcellularLocation>
</comment>
<feature type="region of interest" description="Disordered" evidence="11">
    <location>
        <begin position="327"/>
        <end position="346"/>
    </location>
</feature>
<evidence type="ECO:0000256" key="4">
    <source>
        <dbReference type="ARBA" id="ARBA00022448"/>
    </source>
</evidence>
<keyword evidence="15" id="KW-1185">Reference proteome</keyword>
<evidence type="ECO:0000256" key="6">
    <source>
        <dbReference type="ARBA" id="ARBA00022989"/>
    </source>
</evidence>
<keyword evidence="7" id="KW-0333">Golgi apparatus</keyword>
<name>A0A1V8SFK1_9PEZI</name>
<feature type="domain" description="CASP C-terminal" evidence="12">
    <location>
        <begin position="436"/>
        <end position="690"/>
    </location>
</feature>
<keyword evidence="8 10" id="KW-0175">Coiled coil</keyword>
<sequence>MATTNGDDTTAGALAGANGHPDPPEPVSTPNPSTFQTAVSAWRTLSLQTLLPTLDTAAQSLQTHQRTALLQRKDLAQRTKDFRKLPDESKLTEFKDLLKHYQSYVDLLTEQGKDAAGAFMRVYTPLSDVPDPWPLLEAAVDAVGVVEEVLPRVEGEREDLRRRCGELEAKAEEAEREVERERERRGLVEGEVEKKVKEVEEGWQAVLREKEDNWAAKEAGLQEKAESQERLLKELKASYDVSQRLEKSGEESVEGSSGTVSAAELELAHSELERTHARLAEVEVRNEQMRVELAQSAGHSTSRSTAVEDEPAFLRLRSENSSLIRRLDGARHEKDAEKSTLEQRQRSLEKEVQALKADREALQTRTTKYADYDELKRELDMLRSIEFATGDEEDEDTTESAPNSTLESLLIARNKKLSSDLTDLRNAHNSMQQSLEQLQDSLASAETELISSRKLNATLESDLQKTQQEASNAFETMSVAGTYTSRYAPTNTRTLYGSTSRRNNNPSPTSSIIGGFDPSGHSSPRPGAGTLDSLRAAEAPTNTGILPMVTAQRDRFKAKLGELEVELAKQYALVSSLREEISALQRDNLGLYEKTRYVSAYNRSPNPPSSSATGSEDKYARSYESSLTLPSSSPFTAWRGRESARVMKRMSAPERALVRAMRFVVQTRVSRNLVGGYLLVLHGLVFWMLVVGTGAATHGSVTGSTVTGAGGTTWEREGFEGGG</sequence>
<feature type="compositionally biased region" description="Low complexity" evidence="11">
    <location>
        <begin position="498"/>
        <end position="511"/>
    </location>
</feature>
<evidence type="ECO:0000259" key="12">
    <source>
        <dbReference type="Pfam" id="PF08172"/>
    </source>
</evidence>
<dbReference type="GO" id="GO:0000139">
    <property type="term" value="C:Golgi membrane"/>
    <property type="evidence" value="ECO:0007669"/>
    <property type="project" value="UniProtKB-SubCell"/>
</dbReference>
<dbReference type="FunCoup" id="A0A1V8SFK1">
    <property type="interactions" value="422"/>
</dbReference>
<dbReference type="PANTHER" id="PTHR14043:SF2">
    <property type="entry name" value="HOMEOBOX PROTEIN CUT"/>
    <property type="match status" value="1"/>
</dbReference>
<feature type="coiled-coil region" evidence="10">
    <location>
        <begin position="150"/>
        <end position="191"/>
    </location>
</feature>